<dbReference type="Proteomes" id="UP001521184">
    <property type="component" value="Unassembled WGS sequence"/>
</dbReference>
<organism evidence="1 2">
    <name type="scientific">Diplodia intermedia</name>
    <dbReference type="NCBI Taxonomy" id="856260"/>
    <lineage>
        <taxon>Eukaryota</taxon>
        <taxon>Fungi</taxon>
        <taxon>Dikarya</taxon>
        <taxon>Ascomycota</taxon>
        <taxon>Pezizomycotina</taxon>
        <taxon>Dothideomycetes</taxon>
        <taxon>Dothideomycetes incertae sedis</taxon>
        <taxon>Botryosphaeriales</taxon>
        <taxon>Botryosphaeriaceae</taxon>
        <taxon>Diplodia</taxon>
    </lineage>
</organism>
<keyword evidence="2" id="KW-1185">Reference proteome</keyword>
<evidence type="ECO:0000313" key="2">
    <source>
        <dbReference type="Proteomes" id="UP001521184"/>
    </source>
</evidence>
<dbReference type="EMBL" id="JAKEKT020000003">
    <property type="protein sequence ID" value="KAL1650839.1"/>
    <property type="molecule type" value="Genomic_DNA"/>
</dbReference>
<protein>
    <submittedName>
        <fullName evidence="1">Uncharacterized protein</fullName>
    </submittedName>
</protein>
<sequence length="166" mass="18044">MNGPTPSRLVFLSDLTRMGVGEKARFLGCVDSYDARTGTLILKHAYPTKPSVIARVNIDHVLESVKCTDLEVGAWLNIVGYVRSAPETCSIPATVPWANRSGALPTASTQPPPNRRSQMAQKKNVADGVHVQAIMLWTAGDIKLDNYEKAVDARKKADAEIDALGW</sequence>
<evidence type="ECO:0000313" key="1">
    <source>
        <dbReference type="EMBL" id="KAL1650839.1"/>
    </source>
</evidence>
<comment type="caution">
    <text evidence="1">The sequence shown here is derived from an EMBL/GenBank/DDBJ whole genome shotgun (WGS) entry which is preliminary data.</text>
</comment>
<dbReference type="InterPro" id="IPR024222">
    <property type="entry name" value="Ten1_fungal"/>
</dbReference>
<name>A0ABR3U3W6_9PEZI</name>
<accession>A0ABR3U3W6</accession>
<dbReference type="Pfam" id="PF12658">
    <property type="entry name" value="Ten1"/>
    <property type="match status" value="1"/>
</dbReference>
<dbReference type="Gene3D" id="2.40.50.140">
    <property type="entry name" value="Nucleic acid-binding proteins"/>
    <property type="match status" value="1"/>
</dbReference>
<dbReference type="InterPro" id="IPR012340">
    <property type="entry name" value="NA-bd_OB-fold"/>
</dbReference>
<gene>
    <name evidence="1" type="ORF">SLS58_000958</name>
</gene>
<proteinExistence type="predicted"/>
<reference evidence="1 2" key="1">
    <citation type="journal article" date="2023" name="Plant Dis.">
        <title>First Report of Diplodia intermedia Causing Canker and Dieback Diseases on Apple Trees in Canada.</title>
        <authorList>
            <person name="Ellouze W."/>
            <person name="Ilyukhin E."/>
            <person name="Sulman M."/>
            <person name="Ali S."/>
        </authorList>
    </citation>
    <scope>NUCLEOTIDE SEQUENCE [LARGE SCALE GENOMIC DNA]</scope>
    <source>
        <strain evidence="1 2">M45-28</strain>
    </source>
</reference>